<feature type="domain" description="Peptidase S1" evidence="13">
    <location>
        <begin position="30"/>
        <end position="257"/>
    </location>
</feature>
<dbReference type="SMART" id="SM00020">
    <property type="entry name" value="Tryp_SPc"/>
    <property type="match status" value="1"/>
</dbReference>
<keyword evidence="7" id="KW-0720">Serine protease</keyword>
<evidence type="ECO:0000256" key="8">
    <source>
        <dbReference type="ARBA" id="ARBA00023145"/>
    </source>
</evidence>
<dbReference type="PROSITE" id="PS00135">
    <property type="entry name" value="TRYPSIN_SER"/>
    <property type="match status" value="1"/>
</dbReference>
<dbReference type="Pfam" id="PF00089">
    <property type="entry name" value="Trypsin"/>
    <property type="match status" value="1"/>
</dbReference>
<dbReference type="InterPro" id="IPR001254">
    <property type="entry name" value="Trypsin_dom"/>
</dbReference>
<comment type="similarity">
    <text evidence="10">Belongs to the peptidase S1 family. CLIP subfamily.</text>
</comment>
<dbReference type="GO" id="GO:0007586">
    <property type="term" value="P:digestion"/>
    <property type="evidence" value="ECO:0007669"/>
    <property type="project" value="UniProtKB-KW"/>
</dbReference>
<dbReference type="AlphaFoldDB" id="A0A182JEB3"/>
<dbReference type="VEuPathDB" id="VectorBase:AATE016477"/>
<dbReference type="EC" id="3.4.21.4" evidence="12"/>
<reference evidence="14" key="1">
    <citation type="submission" date="2022-08" db="UniProtKB">
        <authorList>
            <consortium name="EnsemblMetazoa"/>
        </authorList>
    </citation>
    <scope>IDENTIFICATION</scope>
    <source>
        <strain evidence="14">EBRO</strain>
    </source>
</reference>
<evidence type="ECO:0000256" key="9">
    <source>
        <dbReference type="ARBA" id="ARBA00023157"/>
    </source>
</evidence>
<comment type="subcellular location">
    <subcellularLocation>
        <location evidence="1">Secreted</location>
    </subcellularLocation>
</comment>
<protein>
    <recommendedName>
        <fullName evidence="12">trypsin</fullName>
        <ecNumber evidence="12">3.4.21.4</ecNumber>
    </recommendedName>
</protein>
<dbReference type="GO" id="GO:0006508">
    <property type="term" value="P:proteolysis"/>
    <property type="evidence" value="ECO:0007669"/>
    <property type="project" value="UniProtKB-KW"/>
</dbReference>
<evidence type="ECO:0000256" key="12">
    <source>
        <dbReference type="ARBA" id="ARBA00038868"/>
    </source>
</evidence>
<dbReference type="InterPro" id="IPR001314">
    <property type="entry name" value="Peptidase_S1A"/>
</dbReference>
<evidence type="ECO:0000256" key="1">
    <source>
        <dbReference type="ARBA" id="ARBA00004613"/>
    </source>
</evidence>
<evidence type="ECO:0000313" key="14">
    <source>
        <dbReference type="EnsemblMetazoa" id="AATE016477-PA.1"/>
    </source>
</evidence>
<dbReference type="InterPro" id="IPR018114">
    <property type="entry name" value="TRYPSIN_HIS"/>
</dbReference>
<evidence type="ECO:0000256" key="4">
    <source>
        <dbReference type="ARBA" id="ARBA00022729"/>
    </source>
</evidence>
<keyword evidence="8" id="KW-0865">Zymogen</keyword>
<dbReference type="InterPro" id="IPR043504">
    <property type="entry name" value="Peptidase_S1_PA_chymotrypsin"/>
</dbReference>
<dbReference type="FunFam" id="2.40.10.10:FF:000077">
    <property type="entry name" value="Predicted protein"/>
    <property type="match status" value="1"/>
</dbReference>
<name>A0A182JEB3_ANOAO</name>
<dbReference type="GO" id="GO:0004252">
    <property type="term" value="F:serine-type endopeptidase activity"/>
    <property type="evidence" value="ECO:0007669"/>
    <property type="project" value="UniProtKB-EC"/>
</dbReference>
<keyword evidence="9" id="KW-1015">Disulfide bond</keyword>
<accession>A0A182JEB3</accession>
<sequence>MANQVLLLFGALLVATAAVDSARTRFRPRIVGGIPIDITEAPFQISLMIDNRHACGGSILSADWILTAAHCIDGISQEQLSVRAGSTLKDRGGQIRELSEAIMHPDWDDDSNDSDIALLKLEAPLVLDGERVASIELEEADAPDPDEGTFATVTGWGATMNYLHSNRVLRSTEVPIVSRRNCGLAYQRTGPITERMICAGFYLGGHDSCQGDSGGPFVVNGLQVGVVSWANGCAQKGYPGVNARVASVRDWIREESGI</sequence>
<dbReference type="PANTHER" id="PTHR24276">
    <property type="entry name" value="POLYSERASE-RELATED"/>
    <property type="match status" value="1"/>
</dbReference>
<dbReference type="EnsemblMetazoa" id="AATE016477-RA">
    <property type="protein sequence ID" value="AATE016477-PA.1"/>
    <property type="gene ID" value="AATE016477"/>
</dbReference>
<comment type="catalytic activity">
    <reaction evidence="11">
        <text>Preferential cleavage: Arg-|-Xaa, Lys-|-Xaa.</text>
        <dbReference type="EC" id="3.4.21.4"/>
    </reaction>
</comment>
<dbReference type="SUPFAM" id="SSF50494">
    <property type="entry name" value="Trypsin-like serine proteases"/>
    <property type="match status" value="1"/>
</dbReference>
<evidence type="ECO:0000256" key="6">
    <source>
        <dbReference type="ARBA" id="ARBA00022801"/>
    </source>
</evidence>
<evidence type="ECO:0000256" key="2">
    <source>
        <dbReference type="ARBA" id="ARBA00022525"/>
    </source>
</evidence>
<keyword evidence="5" id="KW-0222">Digestion</keyword>
<keyword evidence="4" id="KW-0732">Signal</keyword>
<evidence type="ECO:0000259" key="13">
    <source>
        <dbReference type="PROSITE" id="PS50240"/>
    </source>
</evidence>
<dbReference type="PROSITE" id="PS00134">
    <property type="entry name" value="TRYPSIN_HIS"/>
    <property type="match status" value="1"/>
</dbReference>
<organism evidence="14">
    <name type="scientific">Anopheles atroparvus</name>
    <name type="common">European mosquito</name>
    <dbReference type="NCBI Taxonomy" id="41427"/>
    <lineage>
        <taxon>Eukaryota</taxon>
        <taxon>Metazoa</taxon>
        <taxon>Ecdysozoa</taxon>
        <taxon>Arthropoda</taxon>
        <taxon>Hexapoda</taxon>
        <taxon>Insecta</taxon>
        <taxon>Pterygota</taxon>
        <taxon>Neoptera</taxon>
        <taxon>Endopterygota</taxon>
        <taxon>Diptera</taxon>
        <taxon>Nematocera</taxon>
        <taxon>Culicoidea</taxon>
        <taxon>Culicidae</taxon>
        <taxon>Anophelinae</taxon>
        <taxon>Anopheles</taxon>
    </lineage>
</organism>
<dbReference type="Gene3D" id="2.40.10.10">
    <property type="entry name" value="Trypsin-like serine proteases"/>
    <property type="match status" value="1"/>
</dbReference>
<dbReference type="PANTHER" id="PTHR24276:SF97">
    <property type="entry name" value="GH13245P2-RELATED"/>
    <property type="match status" value="1"/>
</dbReference>
<dbReference type="STRING" id="41427.A0A182JEB3"/>
<dbReference type="InterPro" id="IPR033116">
    <property type="entry name" value="TRYPSIN_SER"/>
</dbReference>
<evidence type="ECO:0000256" key="10">
    <source>
        <dbReference type="ARBA" id="ARBA00024195"/>
    </source>
</evidence>
<dbReference type="PROSITE" id="PS50240">
    <property type="entry name" value="TRYPSIN_DOM"/>
    <property type="match status" value="1"/>
</dbReference>
<dbReference type="InterPro" id="IPR050430">
    <property type="entry name" value="Peptidase_S1"/>
</dbReference>
<evidence type="ECO:0000256" key="3">
    <source>
        <dbReference type="ARBA" id="ARBA00022670"/>
    </source>
</evidence>
<evidence type="ECO:0000256" key="5">
    <source>
        <dbReference type="ARBA" id="ARBA00022757"/>
    </source>
</evidence>
<dbReference type="GO" id="GO:0005576">
    <property type="term" value="C:extracellular region"/>
    <property type="evidence" value="ECO:0007669"/>
    <property type="project" value="UniProtKB-SubCell"/>
</dbReference>
<keyword evidence="3" id="KW-0645">Protease</keyword>
<evidence type="ECO:0000256" key="11">
    <source>
        <dbReference type="ARBA" id="ARBA00036320"/>
    </source>
</evidence>
<dbReference type="PRINTS" id="PR00722">
    <property type="entry name" value="CHYMOTRYPSIN"/>
</dbReference>
<evidence type="ECO:0000256" key="7">
    <source>
        <dbReference type="ARBA" id="ARBA00022825"/>
    </source>
</evidence>
<proteinExistence type="inferred from homology"/>
<dbReference type="InterPro" id="IPR009003">
    <property type="entry name" value="Peptidase_S1_PA"/>
</dbReference>
<keyword evidence="6" id="KW-0378">Hydrolase</keyword>
<dbReference type="CDD" id="cd00190">
    <property type="entry name" value="Tryp_SPc"/>
    <property type="match status" value="1"/>
</dbReference>
<keyword evidence="2" id="KW-0964">Secreted</keyword>